<dbReference type="STRING" id="287099.SAMN05660413_00468"/>
<evidence type="ECO:0000259" key="15">
    <source>
        <dbReference type="PROSITE" id="PS50172"/>
    </source>
</evidence>
<feature type="binding site" evidence="14">
    <location>
        <position position="284"/>
    </location>
    <ligand>
        <name>NAD(+)</name>
        <dbReference type="ChEBI" id="CHEBI:57540"/>
    </ligand>
</feature>
<comment type="cofactor">
    <cofactor evidence="14">
        <name>Mg(2+)</name>
        <dbReference type="ChEBI" id="CHEBI:18420"/>
    </cofactor>
    <cofactor evidence="14">
        <name>Mn(2+)</name>
        <dbReference type="ChEBI" id="CHEBI:29035"/>
    </cofactor>
</comment>
<dbReference type="SUPFAM" id="SSF50249">
    <property type="entry name" value="Nucleic acid-binding proteins"/>
    <property type="match status" value="1"/>
</dbReference>
<feature type="binding site" evidence="14">
    <location>
        <position position="308"/>
    </location>
    <ligand>
        <name>NAD(+)</name>
        <dbReference type="ChEBI" id="CHEBI:57540"/>
    </ligand>
</feature>
<evidence type="ECO:0000256" key="2">
    <source>
        <dbReference type="ARBA" id="ARBA00012722"/>
    </source>
</evidence>
<dbReference type="Proteomes" id="UP000199153">
    <property type="component" value="Unassembled WGS sequence"/>
</dbReference>
<dbReference type="OrthoDB" id="9759736at2"/>
<feature type="binding site" evidence="14">
    <location>
        <position position="405"/>
    </location>
    <ligand>
        <name>Zn(2+)</name>
        <dbReference type="ChEBI" id="CHEBI:29105"/>
    </ligand>
</feature>
<organism evidence="16 17">
    <name type="scientific">Salegentibacter flavus</name>
    <dbReference type="NCBI Taxonomy" id="287099"/>
    <lineage>
        <taxon>Bacteria</taxon>
        <taxon>Pseudomonadati</taxon>
        <taxon>Bacteroidota</taxon>
        <taxon>Flavobacteriia</taxon>
        <taxon>Flavobacteriales</taxon>
        <taxon>Flavobacteriaceae</taxon>
        <taxon>Salegentibacter</taxon>
    </lineage>
</organism>
<dbReference type="GO" id="GO:0003677">
    <property type="term" value="F:DNA binding"/>
    <property type="evidence" value="ECO:0007669"/>
    <property type="project" value="InterPro"/>
</dbReference>
<dbReference type="InterPro" id="IPR041663">
    <property type="entry name" value="DisA/LigA_HHH"/>
</dbReference>
<dbReference type="PANTHER" id="PTHR23389">
    <property type="entry name" value="CHROMOSOME TRANSMISSION FIDELITY FACTOR 18"/>
    <property type="match status" value="1"/>
</dbReference>
<dbReference type="Pfam" id="PF00533">
    <property type="entry name" value="BRCT"/>
    <property type="match status" value="1"/>
</dbReference>
<keyword evidence="6 14" id="KW-0479">Metal-binding</keyword>
<feature type="binding site" evidence="14">
    <location>
        <position position="133"/>
    </location>
    <ligand>
        <name>NAD(+)</name>
        <dbReference type="ChEBI" id="CHEBI:57540"/>
    </ligand>
</feature>
<dbReference type="Gene3D" id="1.10.150.20">
    <property type="entry name" value="5' to 3' exonuclease, C-terminal subdomain"/>
    <property type="match status" value="2"/>
</dbReference>
<dbReference type="EC" id="6.5.1.2" evidence="2 14"/>
<dbReference type="Pfam" id="PF03120">
    <property type="entry name" value="OB_DNA_ligase"/>
    <property type="match status" value="1"/>
</dbReference>
<evidence type="ECO:0000256" key="6">
    <source>
        <dbReference type="ARBA" id="ARBA00022723"/>
    </source>
</evidence>
<dbReference type="AlphaFoldDB" id="A0A1I4Y2V4"/>
<dbReference type="SMART" id="SM00278">
    <property type="entry name" value="HhH1"/>
    <property type="match status" value="4"/>
</dbReference>
<dbReference type="GO" id="GO:0046872">
    <property type="term" value="F:metal ion binding"/>
    <property type="evidence" value="ECO:0007669"/>
    <property type="project" value="UniProtKB-KW"/>
</dbReference>
<dbReference type="NCBIfam" id="NF005932">
    <property type="entry name" value="PRK07956.1"/>
    <property type="match status" value="1"/>
</dbReference>
<dbReference type="Pfam" id="PF12826">
    <property type="entry name" value="HHH_2"/>
    <property type="match status" value="1"/>
</dbReference>
<accession>A0A1I4Y2V4</accession>
<evidence type="ECO:0000256" key="1">
    <source>
        <dbReference type="ARBA" id="ARBA00004067"/>
    </source>
</evidence>
<dbReference type="InterPro" id="IPR033136">
    <property type="entry name" value="DNA_ligase_CS"/>
</dbReference>
<dbReference type="FunFam" id="1.10.150.20:FF:000006">
    <property type="entry name" value="DNA ligase"/>
    <property type="match status" value="1"/>
</dbReference>
<dbReference type="SUPFAM" id="SSF52113">
    <property type="entry name" value="BRCT domain"/>
    <property type="match status" value="1"/>
</dbReference>
<dbReference type="RefSeq" id="WP_093405404.1">
    <property type="nucleotide sequence ID" value="NZ_FOVL01000002.1"/>
</dbReference>
<feature type="binding site" evidence="14">
    <location>
        <position position="426"/>
    </location>
    <ligand>
        <name>Zn(2+)</name>
        <dbReference type="ChEBI" id="CHEBI:29105"/>
    </ligand>
</feature>
<dbReference type="Gene3D" id="3.30.470.30">
    <property type="entry name" value="DNA ligase/mRNA capping enzyme"/>
    <property type="match status" value="1"/>
</dbReference>
<dbReference type="PROSITE" id="PS50172">
    <property type="entry name" value="BRCT"/>
    <property type="match status" value="1"/>
</dbReference>
<dbReference type="Gene3D" id="3.40.50.10190">
    <property type="entry name" value="BRCT domain"/>
    <property type="match status" value="1"/>
</dbReference>
<evidence type="ECO:0000256" key="3">
    <source>
        <dbReference type="ARBA" id="ARBA00013308"/>
    </source>
</evidence>
<proteinExistence type="inferred from homology"/>
<dbReference type="PIRSF" id="PIRSF001604">
    <property type="entry name" value="LigA"/>
    <property type="match status" value="1"/>
</dbReference>
<sequence>MTTEEKIRQLREELNHHNYLYYVLDKPEISDYDFDMKLKELQELEERYPEYDDPNSPTRRVGGAVTKSFKTVVHQYRMYSLSNSYSKEELEDWEKRVKKLVDGKLQYVCELKYDGASISLTYEDGKLKRAVTRGDGFQGDDVTNNIKTIRSIPLKLKGDYPDKFDIRGEIILPYEGFAKMNAERVEAGEEPYANPRNTASGSLKLQDSAEVAKRPLDCLLYSIVTERIPAKTHFETLEKARSWGFKVPAEAELKDNIGEVLDYINYWDIHRHDLPYETDGVVVKVNDLHQQDELGYTAKSPRWAIAYKFKAEQEATKLKKITYQVGRTGAITPVANLEPVQLAGTIVKRASLHNADQIAKLDIREGDTVFVEKGGEIIPKIVGVDFTKRDPETPETKYAENCPECGTKLIRKEGEAQHYCPNYYGCPPQIIGRIQHYISRKAMDIEGLGGETVALLVNADLIENYADLYTLKKEDILPLERMAEKSAENLINGIEKSKEIPFERTLFALGIRYVGETVAKKLAKHYKSIDALMAASEEDLIAIDEIGERIARSVREFFSSEENREIIQRLKEYGVQLEIDAEVLANHTDKLAGNTFVISGVFEKVSRNELKKMIEENGGKVSGSISGKTNYLVAGENMGPSKLAKAEKLGTNIISEDEFLKMLS</sequence>
<keyword evidence="17" id="KW-1185">Reference proteome</keyword>
<name>A0A1I4Y2V4_9FLAO</name>
<evidence type="ECO:0000256" key="11">
    <source>
        <dbReference type="ARBA" id="ARBA00023204"/>
    </source>
</evidence>
<keyword evidence="11 14" id="KW-0234">DNA repair</keyword>
<feature type="domain" description="BRCT" evidence="15">
    <location>
        <begin position="586"/>
        <end position="664"/>
    </location>
</feature>
<feature type="binding site" evidence="14">
    <location>
        <begin position="31"/>
        <end position="35"/>
    </location>
    <ligand>
        <name>NAD(+)</name>
        <dbReference type="ChEBI" id="CHEBI:57540"/>
    </ligand>
</feature>
<dbReference type="Gene3D" id="6.20.10.30">
    <property type="match status" value="1"/>
</dbReference>
<dbReference type="InterPro" id="IPR013840">
    <property type="entry name" value="DNAligase_N"/>
</dbReference>
<dbReference type="FunFam" id="1.10.287.610:FF:000002">
    <property type="entry name" value="DNA ligase"/>
    <property type="match status" value="1"/>
</dbReference>
<feature type="active site" description="N6-AMP-lysine intermediate" evidence="14">
    <location>
        <position position="112"/>
    </location>
</feature>
<dbReference type="InterPro" id="IPR004150">
    <property type="entry name" value="NAD_DNA_ligase_OB"/>
</dbReference>
<feature type="binding site" evidence="14">
    <location>
        <position position="169"/>
    </location>
    <ligand>
        <name>NAD(+)</name>
        <dbReference type="ChEBI" id="CHEBI:57540"/>
    </ligand>
</feature>
<keyword evidence="14" id="KW-0464">Manganese</keyword>
<dbReference type="FunFam" id="3.30.470.30:FF:000001">
    <property type="entry name" value="DNA ligase"/>
    <property type="match status" value="1"/>
</dbReference>
<dbReference type="EMBL" id="FOVL01000002">
    <property type="protein sequence ID" value="SFN32438.1"/>
    <property type="molecule type" value="Genomic_DNA"/>
</dbReference>
<dbReference type="InterPro" id="IPR001679">
    <property type="entry name" value="DNA_ligase"/>
</dbReference>
<gene>
    <name evidence="14" type="primary">ligA</name>
    <name evidence="16" type="ORF">SAMN05660413_00468</name>
</gene>
<evidence type="ECO:0000256" key="5">
    <source>
        <dbReference type="ARBA" id="ARBA00022705"/>
    </source>
</evidence>
<comment type="function">
    <text evidence="1 14">DNA ligase that catalyzes the formation of phosphodiester linkages between 5'-phosphoryl and 3'-hydroxyl groups in double-stranded DNA using NAD as a coenzyme and as the energy source for the reaction. It is essential for DNA replication and repair of damaged DNA.</text>
</comment>
<dbReference type="HAMAP" id="MF_01588">
    <property type="entry name" value="DNA_ligase_A"/>
    <property type="match status" value="1"/>
</dbReference>
<keyword evidence="4 14" id="KW-0436">Ligase</keyword>
<dbReference type="PANTHER" id="PTHR23389:SF9">
    <property type="entry name" value="DNA LIGASE"/>
    <property type="match status" value="1"/>
</dbReference>
<dbReference type="NCBIfam" id="TIGR00575">
    <property type="entry name" value="dnlj"/>
    <property type="match status" value="1"/>
</dbReference>
<evidence type="ECO:0000313" key="17">
    <source>
        <dbReference type="Proteomes" id="UP000199153"/>
    </source>
</evidence>
<dbReference type="SMART" id="SM00532">
    <property type="entry name" value="LIGANc"/>
    <property type="match status" value="1"/>
</dbReference>
<dbReference type="InterPro" id="IPR001357">
    <property type="entry name" value="BRCT_dom"/>
</dbReference>
<feature type="binding site" evidence="14">
    <location>
        <position position="110"/>
    </location>
    <ligand>
        <name>NAD(+)</name>
        <dbReference type="ChEBI" id="CHEBI:57540"/>
    </ligand>
</feature>
<keyword evidence="5 14" id="KW-0235">DNA replication</keyword>
<dbReference type="InterPro" id="IPR010994">
    <property type="entry name" value="RuvA_2-like"/>
</dbReference>
<dbReference type="InterPro" id="IPR013839">
    <property type="entry name" value="DNAligase_adenylation"/>
</dbReference>
<dbReference type="Gene3D" id="2.40.50.140">
    <property type="entry name" value="Nucleic acid-binding proteins"/>
    <property type="match status" value="1"/>
</dbReference>
<evidence type="ECO:0000256" key="8">
    <source>
        <dbReference type="ARBA" id="ARBA00022833"/>
    </source>
</evidence>
<evidence type="ECO:0000256" key="10">
    <source>
        <dbReference type="ARBA" id="ARBA00023027"/>
    </source>
</evidence>
<dbReference type="Pfam" id="PF01653">
    <property type="entry name" value="DNA_ligase_aden"/>
    <property type="match status" value="1"/>
</dbReference>
<dbReference type="Pfam" id="PF03119">
    <property type="entry name" value="DNA_ligase_ZBD"/>
    <property type="match status" value="1"/>
</dbReference>
<evidence type="ECO:0000313" key="16">
    <source>
        <dbReference type="EMBL" id="SFN32438.1"/>
    </source>
</evidence>
<evidence type="ECO:0000256" key="14">
    <source>
        <dbReference type="HAMAP-Rule" id="MF_01588"/>
    </source>
</evidence>
<dbReference type="CDD" id="cd00114">
    <property type="entry name" value="LIGANc"/>
    <property type="match status" value="1"/>
</dbReference>
<evidence type="ECO:0000256" key="9">
    <source>
        <dbReference type="ARBA" id="ARBA00022842"/>
    </source>
</evidence>
<evidence type="ECO:0000256" key="7">
    <source>
        <dbReference type="ARBA" id="ARBA00022763"/>
    </source>
</evidence>
<dbReference type="Pfam" id="PF22745">
    <property type="entry name" value="Nlig-Ia"/>
    <property type="match status" value="1"/>
</dbReference>
<dbReference type="InterPro" id="IPR012340">
    <property type="entry name" value="NA-bd_OB-fold"/>
</dbReference>
<comment type="catalytic activity">
    <reaction evidence="12 14">
        <text>NAD(+) + (deoxyribonucleotide)n-3'-hydroxyl + 5'-phospho-(deoxyribonucleotide)m = (deoxyribonucleotide)n+m + AMP + beta-nicotinamide D-nucleotide.</text>
        <dbReference type="EC" id="6.5.1.2"/>
    </reaction>
</comment>
<dbReference type="GO" id="GO:0005829">
    <property type="term" value="C:cytosol"/>
    <property type="evidence" value="ECO:0007669"/>
    <property type="project" value="TreeGrafter"/>
</dbReference>
<reference evidence="16 17" key="1">
    <citation type="submission" date="2016-10" db="EMBL/GenBank/DDBJ databases">
        <authorList>
            <person name="de Groot N.N."/>
        </authorList>
    </citation>
    <scope>NUCLEOTIDE SEQUENCE [LARGE SCALE GENOMIC DNA]</scope>
    <source>
        <strain evidence="16 17">DSM 17794</strain>
    </source>
</reference>
<feature type="binding site" evidence="14">
    <location>
        <position position="420"/>
    </location>
    <ligand>
        <name>Zn(2+)</name>
        <dbReference type="ChEBI" id="CHEBI:29105"/>
    </ligand>
</feature>
<dbReference type="SUPFAM" id="SSF56091">
    <property type="entry name" value="DNA ligase/mRNA capping enzyme, catalytic domain"/>
    <property type="match status" value="1"/>
</dbReference>
<dbReference type="PROSITE" id="PS01056">
    <property type="entry name" value="DNA_LIGASE_N2"/>
    <property type="match status" value="1"/>
</dbReference>
<keyword evidence="8 14" id="KW-0862">Zinc</keyword>
<dbReference type="GO" id="GO:0006260">
    <property type="term" value="P:DNA replication"/>
    <property type="evidence" value="ECO:0007669"/>
    <property type="project" value="UniProtKB-KW"/>
</dbReference>
<comment type="similarity">
    <text evidence="13 14">Belongs to the NAD-dependent DNA ligase family. LigA subfamily.</text>
</comment>
<keyword evidence="9 14" id="KW-0460">Magnesium</keyword>
<dbReference type="InterPro" id="IPR036420">
    <property type="entry name" value="BRCT_dom_sf"/>
</dbReference>
<protein>
    <recommendedName>
        <fullName evidence="3 14">DNA ligase</fullName>
        <ecNumber evidence="2 14">6.5.1.2</ecNumber>
    </recommendedName>
    <alternativeName>
        <fullName evidence="14">Polydeoxyribonucleotide synthase [NAD(+)]</fullName>
    </alternativeName>
</protein>
<feature type="binding site" evidence="14">
    <location>
        <begin position="80"/>
        <end position="81"/>
    </location>
    <ligand>
        <name>NAD(+)</name>
        <dbReference type="ChEBI" id="CHEBI:57540"/>
    </ligand>
</feature>
<dbReference type="FunFam" id="2.40.50.140:FF:000012">
    <property type="entry name" value="DNA ligase"/>
    <property type="match status" value="1"/>
</dbReference>
<keyword evidence="7 14" id="KW-0227">DNA damage</keyword>
<evidence type="ECO:0000256" key="13">
    <source>
        <dbReference type="ARBA" id="ARBA00060881"/>
    </source>
</evidence>
<dbReference type="SUPFAM" id="SSF47781">
    <property type="entry name" value="RuvA domain 2-like"/>
    <property type="match status" value="1"/>
</dbReference>
<evidence type="ECO:0000256" key="4">
    <source>
        <dbReference type="ARBA" id="ARBA00022598"/>
    </source>
</evidence>
<dbReference type="Gene3D" id="1.10.287.610">
    <property type="entry name" value="Helix hairpin bin"/>
    <property type="match status" value="1"/>
</dbReference>
<dbReference type="GO" id="GO:0006281">
    <property type="term" value="P:DNA repair"/>
    <property type="evidence" value="ECO:0007669"/>
    <property type="project" value="UniProtKB-KW"/>
</dbReference>
<dbReference type="FunFam" id="1.10.150.20:FF:000007">
    <property type="entry name" value="DNA ligase"/>
    <property type="match status" value="1"/>
</dbReference>
<keyword evidence="10 14" id="KW-0520">NAD</keyword>
<dbReference type="SMART" id="SM00292">
    <property type="entry name" value="BRCT"/>
    <property type="match status" value="1"/>
</dbReference>
<feature type="binding site" evidence="14">
    <location>
        <position position="402"/>
    </location>
    <ligand>
        <name>Zn(2+)</name>
        <dbReference type="ChEBI" id="CHEBI:29105"/>
    </ligand>
</feature>
<dbReference type="InterPro" id="IPR003583">
    <property type="entry name" value="Hlx-hairpin-Hlx_DNA-bd_motif"/>
</dbReference>
<evidence type="ECO:0000256" key="12">
    <source>
        <dbReference type="ARBA" id="ARBA00034005"/>
    </source>
</evidence>
<dbReference type="InterPro" id="IPR004149">
    <property type="entry name" value="Znf_DNAligase_C4"/>
</dbReference>
<dbReference type="GO" id="GO:0003911">
    <property type="term" value="F:DNA ligase (NAD+) activity"/>
    <property type="evidence" value="ECO:0007669"/>
    <property type="project" value="UniProtKB-UniRule"/>
</dbReference>